<organism evidence="1 2">
    <name type="scientific">Dendrobium chrysotoxum</name>
    <name type="common">Orchid</name>
    <dbReference type="NCBI Taxonomy" id="161865"/>
    <lineage>
        <taxon>Eukaryota</taxon>
        <taxon>Viridiplantae</taxon>
        <taxon>Streptophyta</taxon>
        <taxon>Embryophyta</taxon>
        <taxon>Tracheophyta</taxon>
        <taxon>Spermatophyta</taxon>
        <taxon>Magnoliopsida</taxon>
        <taxon>Liliopsida</taxon>
        <taxon>Asparagales</taxon>
        <taxon>Orchidaceae</taxon>
        <taxon>Epidendroideae</taxon>
        <taxon>Malaxideae</taxon>
        <taxon>Dendrobiinae</taxon>
        <taxon>Dendrobium</taxon>
    </lineage>
</organism>
<accession>A0AAV7HTB8</accession>
<keyword evidence="2" id="KW-1185">Reference proteome</keyword>
<reference evidence="1 2" key="1">
    <citation type="journal article" date="2021" name="Hortic Res">
        <title>Chromosome-scale assembly of the Dendrobium chrysotoxum genome enhances the understanding of orchid evolution.</title>
        <authorList>
            <person name="Zhang Y."/>
            <person name="Zhang G.Q."/>
            <person name="Zhang D."/>
            <person name="Liu X.D."/>
            <person name="Xu X.Y."/>
            <person name="Sun W.H."/>
            <person name="Yu X."/>
            <person name="Zhu X."/>
            <person name="Wang Z.W."/>
            <person name="Zhao X."/>
            <person name="Zhong W.Y."/>
            <person name="Chen H."/>
            <person name="Yin W.L."/>
            <person name="Huang T."/>
            <person name="Niu S.C."/>
            <person name="Liu Z.J."/>
        </authorList>
    </citation>
    <scope>NUCLEOTIDE SEQUENCE [LARGE SCALE GENOMIC DNA]</scope>
    <source>
        <strain evidence="1">Lindl</strain>
    </source>
</reference>
<dbReference type="AlphaFoldDB" id="A0AAV7HTB8"/>
<name>A0AAV7HTB8_DENCH</name>
<evidence type="ECO:0000313" key="1">
    <source>
        <dbReference type="EMBL" id="KAH0470495.1"/>
    </source>
</evidence>
<gene>
    <name evidence="1" type="ORF">IEQ34_000218</name>
</gene>
<evidence type="ECO:0000313" key="2">
    <source>
        <dbReference type="Proteomes" id="UP000775213"/>
    </source>
</evidence>
<proteinExistence type="predicted"/>
<sequence length="151" mass="17290">MQLDFIGPLERSVTASMMIFSLGVVEECGVDVRIELSLGLSSDKVECKKWERETNEIVVVKKPKMKEGPMHYYLLVMSTIFLGPKGYYYTYMMPWWVPISIEVVRNNLYKPCDNLSLALETDESLLFKTMLLNINMFQLCVLTGLRCGGTI</sequence>
<comment type="caution">
    <text evidence="1">The sequence shown here is derived from an EMBL/GenBank/DDBJ whole genome shotgun (WGS) entry which is preliminary data.</text>
</comment>
<dbReference type="EMBL" id="JAGFBR010000001">
    <property type="protein sequence ID" value="KAH0470495.1"/>
    <property type="molecule type" value="Genomic_DNA"/>
</dbReference>
<dbReference type="Proteomes" id="UP000775213">
    <property type="component" value="Unassembled WGS sequence"/>
</dbReference>
<protein>
    <submittedName>
        <fullName evidence="1">Uncharacterized protein</fullName>
    </submittedName>
</protein>